<keyword evidence="2" id="KW-1185">Reference proteome</keyword>
<dbReference type="EMBL" id="FNDT01000043">
    <property type="protein sequence ID" value="SDI99684.1"/>
    <property type="molecule type" value="Genomic_DNA"/>
</dbReference>
<protein>
    <submittedName>
        <fullName evidence="1">Uncharacterized protein</fullName>
    </submittedName>
</protein>
<reference evidence="1 2" key="1">
    <citation type="submission" date="2016-10" db="EMBL/GenBank/DDBJ databases">
        <authorList>
            <person name="de Groot N.N."/>
        </authorList>
    </citation>
    <scope>NUCLEOTIDE SEQUENCE [LARGE SCALE GENOMIC DNA]</scope>
    <source>
        <strain evidence="1 2">NP_1H</strain>
    </source>
</reference>
<evidence type="ECO:0000313" key="2">
    <source>
        <dbReference type="Proteomes" id="UP000199258"/>
    </source>
</evidence>
<dbReference type="STRING" id="335973.SAMN04488693_1437"/>
<dbReference type="PROSITE" id="PS51257">
    <property type="entry name" value="PROKAR_LIPOPROTEIN"/>
    <property type="match status" value="1"/>
</dbReference>
<dbReference type="AlphaFoldDB" id="A0A1G8Q4J2"/>
<organism evidence="1 2">
    <name type="scientific">Arthrobacter subterraneus</name>
    <dbReference type="NCBI Taxonomy" id="335973"/>
    <lineage>
        <taxon>Bacteria</taxon>
        <taxon>Bacillati</taxon>
        <taxon>Actinomycetota</taxon>
        <taxon>Actinomycetes</taxon>
        <taxon>Micrococcales</taxon>
        <taxon>Micrococcaceae</taxon>
        <taxon>Arthrobacter</taxon>
    </lineage>
</organism>
<sequence length="352" mass="35706">MYIHTRMGASISISLVALLGVSACLPVTERVGAQPVEVGEPPTTVSGSAHSGRLIPGFDITSEVRTDTTPFVVGGTFIGSAFPRDGRSQLSFYGFDASGTDWRVDTNPSCVGTVPTQVGGEAAIVILDSDARRNGPGGVSATVATAFSAADGVPLWGPTEVPGPSPGTGLIFANTPKALTNERTPTTLLDAASGAVVDEPAGTALYEHHGTALEGTAENFSAIDSGSSETLWTSAQLSPGPFGVGREAAARFEGSYGPSTGSLVVLEWADPAGADTTVAVIHDLRTGAPLGRVDGTPSGMAAVDDATQTVLLTSQRADGTYTITAARPRKGILWTSESDSPAQVSTTGAGMA</sequence>
<name>A0A1G8Q4J2_9MICC</name>
<gene>
    <name evidence="1" type="ORF">SAMN04488693_1437</name>
</gene>
<proteinExistence type="predicted"/>
<feature type="non-terminal residue" evidence="1">
    <location>
        <position position="352"/>
    </location>
</feature>
<evidence type="ECO:0000313" key="1">
    <source>
        <dbReference type="EMBL" id="SDI99684.1"/>
    </source>
</evidence>
<dbReference type="Proteomes" id="UP000199258">
    <property type="component" value="Unassembled WGS sequence"/>
</dbReference>
<accession>A0A1G8Q4J2</accession>